<feature type="transmembrane region" description="Helical" evidence="1">
    <location>
        <begin position="92"/>
        <end position="114"/>
    </location>
</feature>
<name>A0A3N0YBY2_ANAGA</name>
<keyword evidence="1" id="KW-0812">Transmembrane</keyword>
<dbReference type="EMBL" id="RJVU01047220">
    <property type="protein sequence ID" value="ROL43722.1"/>
    <property type="molecule type" value="Genomic_DNA"/>
</dbReference>
<protein>
    <submittedName>
        <fullName evidence="2">Uncharacterized protein</fullName>
    </submittedName>
</protein>
<accession>A0A3N0YBY2</accession>
<keyword evidence="1" id="KW-1133">Transmembrane helix</keyword>
<comment type="caution">
    <text evidence="2">The sequence shown here is derived from an EMBL/GenBank/DDBJ whole genome shotgun (WGS) entry which is preliminary data.</text>
</comment>
<keyword evidence="3" id="KW-1185">Reference proteome</keyword>
<dbReference type="AlphaFoldDB" id="A0A3N0YBY2"/>
<reference evidence="2 3" key="1">
    <citation type="submission" date="2018-10" db="EMBL/GenBank/DDBJ databases">
        <title>Genome assembly for a Yunnan-Guizhou Plateau 3E fish, Anabarilius grahami (Regan), and its evolutionary and genetic applications.</title>
        <authorList>
            <person name="Jiang W."/>
        </authorList>
    </citation>
    <scope>NUCLEOTIDE SEQUENCE [LARGE SCALE GENOMIC DNA]</scope>
    <source>
        <strain evidence="2">AG-KIZ</strain>
        <tissue evidence="2">Muscle</tissue>
    </source>
</reference>
<gene>
    <name evidence="2" type="ORF">DPX16_4556</name>
</gene>
<evidence type="ECO:0000256" key="1">
    <source>
        <dbReference type="SAM" id="Phobius"/>
    </source>
</evidence>
<sequence length="230" mass="25081">MDSSRLLEVCCGICTKMLAADPLSPAWKLEWRASKAKVDGKTYMLPSGPQLPALEAHTSLFSETWCPAKSLISVSALWLLWTSAKLQTLTSLLPLSLSLVLFFRFCFGLLLSLIPHPLLISAAKHSAVAMAAGRLELWSDAANESPEIPAAAHLPENNNSSGGGEIKPIKYAGSIRLNHSSLRLDIKGVCCGVRKKKPKMTSRSRWALELTGENGFIGVLYRSRGFLTQF</sequence>
<organism evidence="2 3">
    <name type="scientific">Anabarilius grahami</name>
    <name type="common">Kanglang fish</name>
    <name type="synonym">Barilius grahami</name>
    <dbReference type="NCBI Taxonomy" id="495550"/>
    <lineage>
        <taxon>Eukaryota</taxon>
        <taxon>Metazoa</taxon>
        <taxon>Chordata</taxon>
        <taxon>Craniata</taxon>
        <taxon>Vertebrata</taxon>
        <taxon>Euteleostomi</taxon>
        <taxon>Actinopterygii</taxon>
        <taxon>Neopterygii</taxon>
        <taxon>Teleostei</taxon>
        <taxon>Ostariophysi</taxon>
        <taxon>Cypriniformes</taxon>
        <taxon>Xenocyprididae</taxon>
        <taxon>Xenocypridinae</taxon>
        <taxon>Xenocypridinae incertae sedis</taxon>
        <taxon>Anabarilius</taxon>
    </lineage>
</organism>
<dbReference type="Proteomes" id="UP000281406">
    <property type="component" value="Unassembled WGS sequence"/>
</dbReference>
<keyword evidence="1" id="KW-0472">Membrane</keyword>
<evidence type="ECO:0000313" key="3">
    <source>
        <dbReference type="Proteomes" id="UP000281406"/>
    </source>
</evidence>
<evidence type="ECO:0000313" key="2">
    <source>
        <dbReference type="EMBL" id="ROL43722.1"/>
    </source>
</evidence>
<proteinExistence type="predicted"/>